<accession>A0ABY3PIX9</accession>
<dbReference type="EMBL" id="CP063845">
    <property type="protein sequence ID" value="UFP93584.1"/>
    <property type="molecule type" value="Genomic_DNA"/>
</dbReference>
<keyword evidence="2" id="KW-1185">Reference proteome</keyword>
<organism evidence="1 2">
    <name type="scientific">Gloeobacter morelensis MG652769</name>
    <dbReference type="NCBI Taxonomy" id="2781736"/>
    <lineage>
        <taxon>Bacteria</taxon>
        <taxon>Bacillati</taxon>
        <taxon>Cyanobacteriota</taxon>
        <taxon>Cyanophyceae</taxon>
        <taxon>Gloeobacterales</taxon>
        <taxon>Gloeobacteraceae</taxon>
        <taxon>Gloeobacter</taxon>
        <taxon>Gloeobacter morelensis</taxon>
    </lineage>
</organism>
<gene>
    <name evidence="1" type="ORF">ISF26_17600</name>
</gene>
<dbReference type="Proteomes" id="UP001054846">
    <property type="component" value="Chromosome"/>
</dbReference>
<protein>
    <recommendedName>
        <fullName evidence="3">RAMP superfamily protein</fullName>
    </recommendedName>
</protein>
<evidence type="ECO:0000313" key="2">
    <source>
        <dbReference type="Proteomes" id="UP001054846"/>
    </source>
</evidence>
<sequence>MASNLPPANSANQVPMMYRAQVRGRCQLQYVGQGYAESDIRQWLYEWTAQAERHYSGFGEGIQTRSYQIAWRFVTNGGQDEGIIRPVLGARGWPYYPGSSMKGAFRNACTPEQAVHYCGSPAGQKELSPGLLRFHGGYPTDAHWLNNLVDVIHPQQAWQVESQSDHSAFAGISLYRPELSFGISSSEPLTEEEWKIVWEIWEKALANGLGSRVSAGYGQIETAQSSTDTLYKVSLRGQGVASKLLDGTAEFRDNLFKAALRGNTLRLLGGLLGEAEAKKRVEELWGGLGSGRNGPIVGLLGSTFLAEVCEVDSFGKGKFELPVYEVEGELRLTAVRNLKDDQRQQLKKLCQSLLIFTMLLGGFGKSWRRVDHRLFYQQYLQNKPMIGCHWQFAEPPANKLLVPINGPKNLHSIGSAIDYVRDAFRNWLKIKEEIQNPPQWREAWHSQKVQVWARIADNQQDSRAVQWFHGPYSGEATIKGSILTGKINQIGRIWHRMYPRYTSQENQQKQREPELTKGFVEILTIFPDGSEVSNQFLEFLSTPGSDFKKVWPLS</sequence>
<evidence type="ECO:0000313" key="1">
    <source>
        <dbReference type="EMBL" id="UFP93584.1"/>
    </source>
</evidence>
<evidence type="ECO:0008006" key="3">
    <source>
        <dbReference type="Google" id="ProtNLM"/>
    </source>
</evidence>
<reference evidence="1 2" key="1">
    <citation type="journal article" date="2021" name="Genome Biol. Evol.">
        <title>Complete Genome Sequencing of a Novel Gloeobacter Species from a Waterfall Cave in Mexico.</title>
        <authorList>
            <person name="Saw J.H."/>
            <person name="Cardona T."/>
            <person name="Montejano G."/>
        </authorList>
    </citation>
    <scope>NUCLEOTIDE SEQUENCE [LARGE SCALE GENOMIC DNA]</scope>
    <source>
        <strain evidence="1">MG652769</strain>
    </source>
</reference>
<name>A0ABY3PIX9_9CYAN</name>
<proteinExistence type="predicted"/>